<dbReference type="PROSITE" id="PS50059">
    <property type="entry name" value="FKBP_PPIASE"/>
    <property type="match status" value="2"/>
</dbReference>
<organism evidence="8 9">
    <name type="scientific">Uliginosibacterium aquaticum</name>
    <dbReference type="NCBI Taxonomy" id="2731212"/>
    <lineage>
        <taxon>Bacteria</taxon>
        <taxon>Pseudomonadati</taxon>
        <taxon>Pseudomonadota</taxon>
        <taxon>Betaproteobacteria</taxon>
        <taxon>Rhodocyclales</taxon>
        <taxon>Zoogloeaceae</taxon>
        <taxon>Uliginosibacterium</taxon>
    </lineage>
</organism>
<dbReference type="SUPFAM" id="SSF54534">
    <property type="entry name" value="FKBP-like"/>
    <property type="match status" value="2"/>
</dbReference>
<keyword evidence="3 5" id="KW-0697">Rotamase</keyword>
<evidence type="ECO:0000256" key="5">
    <source>
        <dbReference type="PROSITE-ProRule" id="PRU00277"/>
    </source>
</evidence>
<evidence type="ECO:0000256" key="6">
    <source>
        <dbReference type="RuleBase" id="RU003915"/>
    </source>
</evidence>
<reference evidence="8 9" key="1">
    <citation type="submission" date="2020-06" db="EMBL/GenBank/DDBJ databases">
        <title>Draft genome of Uliginosibacterium sp. IMCC34675.</title>
        <authorList>
            <person name="Song J."/>
        </authorList>
    </citation>
    <scope>NUCLEOTIDE SEQUENCE [LARGE SCALE GENOMIC DNA]</scope>
    <source>
        <strain evidence="8 9">IMCC34675</strain>
    </source>
</reference>
<dbReference type="Proteomes" id="UP000778523">
    <property type="component" value="Unassembled WGS sequence"/>
</dbReference>
<evidence type="ECO:0000256" key="2">
    <source>
        <dbReference type="ARBA" id="ARBA00006577"/>
    </source>
</evidence>
<keyword evidence="9" id="KW-1185">Reference proteome</keyword>
<dbReference type="EMBL" id="JABCSC020000002">
    <property type="protein sequence ID" value="NSL55456.1"/>
    <property type="molecule type" value="Genomic_DNA"/>
</dbReference>
<feature type="domain" description="PPIase FKBP-type" evidence="7">
    <location>
        <begin position="148"/>
        <end position="236"/>
    </location>
</feature>
<comment type="caution">
    <text evidence="8">The sequence shown here is derived from an EMBL/GenBank/DDBJ whole genome shotgun (WGS) entry which is preliminary data.</text>
</comment>
<evidence type="ECO:0000256" key="3">
    <source>
        <dbReference type="ARBA" id="ARBA00023110"/>
    </source>
</evidence>
<evidence type="ECO:0000313" key="9">
    <source>
        <dbReference type="Proteomes" id="UP000778523"/>
    </source>
</evidence>
<comment type="catalytic activity">
    <reaction evidence="1 5 6">
        <text>[protein]-peptidylproline (omega=180) = [protein]-peptidylproline (omega=0)</text>
        <dbReference type="Rhea" id="RHEA:16237"/>
        <dbReference type="Rhea" id="RHEA-COMP:10747"/>
        <dbReference type="Rhea" id="RHEA-COMP:10748"/>
        <dbReference type="ChEBI" id="CHEBI:83833"/>
        <dbReference type="ChEBI" id="CHEBI:83834"/>
        <dbReference type="EC" id="5.2.1.8"/>
    </reaction>
</comment>
<evidence type="ECO:0000256" key="1">
    <source>
        <dbReference type="ARBA" id="ARBA00000971"/>
    </source>
</evidence>
<dbReference type="Gene3D" id="3.10.50.40">
    <property type="match status" value="2"/>
</dbReference>
<dbReference type="PANTHER" id="PTHR43811:SF19">
    <property type="entry name" value="39 KDA FK506-BINDING NUCLEAR PROTEIN"/>
    <property type="match status" value="1"/>
</dbReference>
<dbReference type="PANTHER" id="PTHR43811">
    <property type="entry name" value="FKBP-TYPE PEPTIDYL-PROLYL CIS-TRANS ISOMERASE FKPA"/>
    <property type="match status" value="1"/>
</dbReference>
<sequence>MSNSITTASGLIYEDLIAGSGEAAQAGRSVRVHYTGWLITGEKFDSSVDRNEPFGFPLGAGHVIPGWDEGVQGMLPGGKRKLTIPPHLAYGEDGAGGVIPPNATLVFEVELLEVEPGLDMTMRDPITTASGLTYDDSILGTGAEAKAGKYVSVHYTGWLTTGEKFDSSKDRGDPFSFPLGGRRVIAGWDEGVQGMKVGGTRKLLIPAELGYGARGAGGVIPPNATLVFEVELLDVQ</sequence>
<evidence type="ECO:0000313" key="8">
    <source>
        <dbReference type="EMBL" id="NSL55456.1"/>
    </source>
</evidence>
<name>A0ABX2IFD5_9RHOO</name>
<gene>
    <name evidence="8" type="ORF">HJ583_010510</name>
</gene>
<accession>A0ABX2IFD5</accession>
<feature type="domain" description="PPIase FKBP-type" evidence="7">
    <location>
        <begin position="27"/>
        <end position="115"/>
    </location>
</feature>
<comment type="similarity">
    <text evidence="2 6">Belongs to the FKBP-type PPIase family.</text>
</comment>
<dbReference type="GO" id="GO:0016853">
    <property type="term" value="F:isomerase activity"/>
    <property type="evidence" value="ECO:0007669"/>
    <property type="project" value="UniProtKB-KW"/>
</dbReference>
<proteinExistence type="inferred from homology"/>
<dbReference type="EC" id="5.2.1.8" evidence="6"/>
<keyword evidence="4 5" id="KW-0413">Isomerase</keyword>
<dbReference type="InterPro" id="IPR046357">
    <property type="entry name" value="PPIase_dom_sf"/>
</dbReference>
<protein>
    <recommendedName>
        <fullName evidence="6">Peptidyl-prolyl cis-trans isomerase</fullName>
        <ecNumber evidence="6">5.2.1.8</ecNumber>
    </recommendedName>
</protein>
<dbReference type="Pfam" id="PF00254">
    <property type="entry name" value="FKBP_C"/>
    <property type="match status" value="2"/>
</dbReference>
<evidence type="ECO:0000259" key="7">
    <source>
        <dbReference type="PROSITE" id="PS50059"/>
    </source>
</evidence>
<evidence type="ECO:0000256" key="4">
    <source>
        <dbReference type="ARBA" id="ARBA00023235"/>
    </source>
</evidence>
<dbReference type="InterPro" id="IPR001179">
    <property type="entry name" value="PPIase_FKBP_dom"/>
</dbReference>